<dbReference type="Gene3D" id="3.90.70.80">
    <property type="match status" value="1"/>
</dbReference>
<feature type="compositionally biased region" description="Polar residues" evidence="1">
    <location>
        <begin position="24"/>
        <end position="33"/>
    </location>
</feature>
<evidence type="ECO:0000256" key="1">
    <source>
        <dbReference type="SAM" id="MobiDB-lite"/>
    </source>
</evidence>
<feature type="region of interest" description="Disordered" evidence="1">
    <location>
        <begin position="1"/>
        <end position="33"/>
    </location>
</feature>
<evidence type="ECO:0008006" key="3">
    <source>
        <dbReference type="Google" id="ProtNLM"/>
    </source>
</evidence>
<gene>
    <name evidence="2" type="ORF">BRAFLDRAFT_82180</name>
</gene>
<evidence type="ECO:0000313" key="2">
    <source>
        <dbReference type="EMBL" id="EEN68828.1"/>
    </source>
</evidence>
<sequence length="348" mass="39255">MGRPKNAPELGTPEPPTEKRYRTRSVSTKPWNTPAKNITEFEQITEDHADASKNTVCSFKFRTSPDRIPLWINANKAHFHSPSEHEKGYTCAWKNKDTKLSVKDLSKPADNNKVLTIHFYTTIGTVLIHGKGAKWLETAINSGVSAMCNAAQSEPLLLQTYGVRLPPRLQSPPKGPVDYTSENILQLLDPAVFQSHKPLAVAADGNCLYRAISRTLYGQENCHVLLRLLVTLEILEHQNYNDSRSPDFVNLINDDTLVDDDYEPVFKPAVQNSVSSSFKLSLQTFHYFDQAVRLVDCESAPSLRLRPYHRPGAPKAGIMTYAHINGTWIKVEWIREEDRVAVEKFAWG</sequence>
<reference evidence="2" key="1">
    <citation type="journal article" date="2008" name="Nature">
        <title>The amphioxus genome and the evolution of the chordate karyotype.</title>
        <authorList>
            <consortium name="US DOE Joint Genome Institute (JGI-PGF)"/>
            <person name="Putnam N.H."/>
            <person name="Butts T."/>
            <person name="Ferrier D.E.K."/>
            <person name="Furlong R.F."/>
            <person name="Hellsten U."/>
            <person name="Kawashima T."/>
            <person name="Robinson-Rechavi M."/>
            <person name="Shoguchi E."/>
            <person name="Terry A."/>
            <person name="Yu J.-K."/>
            <person name="Benito-Gutierrez E.L."/>
            <person name="Dubchak I."/>
            <person name="Garcia-Fernandez J."/>
            <person name="Gibson-Brown J.J."/>
            <person name="Grigoriev I.V."/>
            <person name="Horton A.C."/>
            <person name="de Jong P.J."/>
            <person name="Jurka J."/>
            <person name="Kapitonov V.V."/>
            <person name="Kohara Y."/>
            <person name="Kuroki Y."/>
            <person name="Lindquist E."/>
            <person name="Lucas S."/>
            <person name="Osoegawa K."/>
            <person name="Pennacchio L.A."/>
            <person name="Salamov A.A."/>
            <person name="Satou Y."/>
            <person name="Sauka-Spengler T."/>
            <person name="Schmutz J."/>
            <person name="Shin-I T."/>
            <person name="Toyoda A."/>
            <person name="Bronner-Fraser M."/>
            <person name="Fujiyama A."/>
            <person name="Holland L.Z."/>
            <person name="Holland P.W.H."/>
            <person name="Satoh N."/>
            <person name="Rokhsar D.S."/>
        </authorList>
    </citation>
    <scope>NUCLEOTIDE SEQUENCE [LARGE SCALE GENOMIC DNA]</scope>
    <source>
        <strain evidence="2">S238N-H82</strain>
        <tissue evidence="2">Testes</tissue>
    </source>
</reference>
<proteinExistence type="predicted"/>
<organism>
    <name type="scientific">Branchiostoma floridae</name>
    <name type="common">Florida lancelet</name>
    <name type="synonym">Amphioxus</name>
    <dbReference type="NCBI Taxonomy" id="7739"/>
    <lineage>
        <taxon>Eukaryota</taxon>
        <taxon>Metazoa</taxon>
        <taxon>Chordata</taxon>
        <taxon>Cephalochordata</taxon>
        <taxon>Leptocardii</taxon>
        <taxon>Amphioxiformes</taxon>
        <taxon>Branchiostomatidae</taxon>
        <taxon>Branchiostoma</taxon>
    </lineage>
</organism>
<dbReference type="AlphaFoldDB" id="C3XT95"/>
<accession>C3XT95</accession>
<dbReference type="FunFam" id="3.90.70.80:FF:000046">
    <property type="entry name" value="Uncharacterized protein"/>
    <property type="match status" value="1"/>
</dbReference>
<dbReference type="InParanoid" id="C3XT95"/>
<dbReference type="EMBL" id="GG666461">
    <property type="protein sequence ID" value="EEN68828.1"/>
    <property type="molecule type" value="Genomic_DNA"/>
</dbReference>
<protein>
    <recommendedName>
        <fullName evidence="3">OTU domain-containing protein</fullName>
    </recommendedName>
</protein>
<name>C3XT95_BRAFL</name>